<organism evidence="1 2">
    <name type="scientific">Pseudobacter ginsenosidimutans</name>
    <dbReference type="NCBI Taxonomy" id="661488"/>
    <lineage>
        <taxon>Bacteria</taxon>
        <taxon>Pseudomonadati</taxon>
        <taxon>Bacteroidota</taxon>
        <taxon>Chitinophagia</taxon>
        <taxon>Chitinophagales</taxon>
        <taxon>Chitinophagaceae</taxon>
        <taxon>Pseudobacter</taxon>
    </lineage>
</organism>
<evidence type="ECO:0000313" key="2">
    <source>
        <dbReference type="Proteomes" id="UP000293874"/>
    </source>
</evidence>
<dbReference type="AlphaFoldDB" id="A0A4Q7N609"/>
<dbReference type="RefSeq" id="WP_130540797.1">
    <property type="nucleotide sequence ID" value="NZ_CP042431.1"/>
</dbReference>
<gene>
    <name evidence="1" type="ORF">EV199_2386</name>
</gene>
<dbReference type="Proteomes" id="UP000293874">
    <property type="component" value="Unassembled WGS sequence"/>
</dbReference>
<dbReference type="OrthoDB" id="636957at2"/>
<dbReference type="Gene3D" id="2.180.10.10">
    <property type="entry name" value="RHS repeat-associated core"/>
    <property type="match status" value="1"/>
</dbReference>
<sequence length="253" mass="29380">MTRNSRRLFVCLTLIVLTFVACNKVGDFLRSQKDGDIKYCNIKKISFTAGSPRTYTFTYNAQGYPVSAIVSLTGTAVPNHFFFYDKKQRLVQHAGHYDNGLYEFHKKFLHDSKGRIIRDTAWWWGEIINGEYGPALGFNVTDYKYDKWDRMIESKLTWFDNSGSPALITKYEYDADGNLIKPDTQYDNKINYNRTNKIWMFVNRDYSVNNPFQAATYNQNKLPLNIGQDPEGPNRANFFGLGMDQAVFEYMCK</sequence>
<name>A0A4Q7N609_9BACT</name>
<keyword evidence="2" id="KW-1185">Reference proteome</keyword>
<evidence type="ECO:0000313" key="1">
    <source>
        <dbReference type="EMBL" id="RZS76501.1"/>
    </source>
</evidence>
<comment type="caution">
    <text evidence="1">The sequence shown here is derived from an EMBL/GenBank/DDBJ whole genome shotgun (WGS) entry which is preliminary data.</text>
</comment>
<proteinExistence type="predicted"/>
<protein>
    <submittedName>
        <fullName evidence="1">YD repeat-containing protein</fullName>
    </submittedName>
</protein>
<dbReference type="EMBL" id="SGXA01000001">
    <property type="protein sequence ID" value="RZS76501.1"/>
    <property type="molecule type" value="Genomic_DNA"/>
</dbReference>
<reference evidence="1 2" key="1">
    <citation type="submission" date="2019-02" db="EMBL/GenBank/DDBJ databases">
        <title>Genomic Encyclopedia of Type Strains, Phase IV (KMG-IV): sequencing the most valuable type-strain genomes for metagenomic binning, comparative biology and taxonomic classification.</title>
        <authorList>
            <person name="Goeker M."/>
        </authorList>
    </citation>
    <scope>NUCLEOTIDE SEQUENCE [LARGE SCALE GENOMIC DNA]</scope>
    <source>
        <strain evidence="1 2">DSM 18116</strain>
    </source>
</reference>
<dbReference type="PROSITE" id="PS51257">
    <property type="entry name" value="PROKAR_LIPOPROTEIN"/>
    <property type="match status" value="1"/>
</dbReference>
<accession>A0A4Q7N609</accession>